<dbReference type="Proteomes" id="UP000198534">
    <property type="component" value="Unassembled WGS sequence"/>
</dbReference>
<proteinExistence type="predicted"/>
<evidence type="ECO:0000313" key="3">
    <source>
        <dbReference type="Proteomes" id="UP000198534"/>
    </source>
</evidence>
<keyword evidence="3" id="KW-1185">Reference proteome</keyword>
<organism evidence="2 3">
    <name type="scientific">Marininema mesophilum</name>
    <dbReference type="NCBI Taxonomy" id="1048340"/>
    <lineage>
        <taxon>Bacteria</taxon>
        <taxon>Bacillati</taxon>
        <taxon>Bacillota</taxon>
        <taxon>Bacilli</taxon>
        <taxon>Bacillales</taxon>
        <taxon>Thermoactinomycetaceae</taxon>
        <taxon>Marininema</taxon>
    </lineage>
</organism>
<dbReference type="STRING" id="1048340.SAMN05444487_105179"/>
<evidence type="ECO:0008006" key="4">
    <source>
        <dbReference type="Google" id="ProtNLM"/>
    </source>
</evidence>
<reference evidence="2 3" key="1">
    <citation type="submission" date="2016-10" db="EMBL/GenBank/DDBJ databases">
        <authorList>
            <person name="de Groot N.N."/>
        </authorList>
    </citation>
    <scope>NUCLEOTIDE SEQUENCE [LARGE SCALE GENOMIC DNA]</scope>
    <source>
        <strain evidence="2 3">DSM 45610</strain>
    </source>
</reference>
<sequence>MLKKTRKKELNPGSLLLGVAVGSLAAGAAVLFNSEARAKVKNTSKDLYWKVNSLRGNGKGLQVAPDTKETESKTNEKELQVEASENSKGETSAKKKETKKKDESA</sequence>
<dbReference type="AlphaFoldDB" id="A0A1H2VQM7"/>
<feature type="region of interest" description="Disordered" evidence="1">
    <location>
        <begin position="58"/>
        <end position="105"/>
    </location>
</feature>
<dbReference type="EMBL" id="FNNQ01000005">
    <property type="protein sequence ID" value="SDW70601.1"/>
    <property type="molecule type" value="Genomic_DNA"/>
</dbReference>
<accession>A0A1H2VQM7</accession>
<feature type="compositionally biased region" description="Basic and acidic residues" evidence="1">
    <location>
        <begin position="66"/>
        <end position="105"/>
    </location>
</feature>
<dbReference type="OrthoDB" id="10001270at2"/>
<protein>
    <recommendedName>
        <fullName evidence="4">YtxH-like protein</fullName>
    </recommendedName>
</protein>
<dbReference type="RefSeq" id="WP_091738297.1">
    <property type="nucleotide sequence ID" value="NZ_FNNQ01000005.1"/>
</dbReference>
<evidence type="ECO:0000256" key="1">
    <source>
        <dbReference type="SAM" id="MobiDB-lite"/>
    </source>
</evidence>
<evidence type="ECO:0000313" key="2">
    <source>
        <dbReference type="EMBL" id="SDW70601.1"/>
    </source>
</evidence>
<name>A0A1H2VQM7_9BACL</name>
<gene>
    <name evidence="2" type="ORF">SAMN05444487_105179</name>
</gene>